<reference evidence="2 3" key="1">
    <citation type="journal article" date="2020" name="Extremophiles">
        <title>Genomic analysis of Caldalkalibacillus thermarum TA2.A1 reveals aerobic alkaliphilic metabolism and evolutionary hallmarks linking alkaliphilic bacteria and plant life.</title>
        <authorList>
            <person name="de Jong S.I."/>
            <person name="van den Broek M.A."/>
            <person name="Merkel A.Y."/>
            <person name="de la Torre Cortes P."/>
            <person name="Kalamorz F."/>
            <person name="Cook G.M."/>
            <person name="van Loosdrecht M.C.M."/>
            <person name="McMillan D.G.G."/>
        </authorList>
    </citation>
    <scope>NUCLEOTIDE SEQUENCE [LARGE SCALE GENOMIC DNA]</scope>
    <source>
        <strain evidence="2 3">TA2.A1</strain>
    </source>
</reference>
<dbReference type="AlphaFoldDB" id="A0A8X8L914"/>
<evidence type="ECO:0000256" key="1">
    <source>
        <dbReference type="SAM" id="Phobius"/>
    </source>
</evidence>
<feature type="transmembrane region" description="Helical" evidence="1">
    <location>
        <begin position="14"/>
        <end position="35"/>
    </location>
</feature>
<sequence>MVNGHEQGFFLLEVIIALSVFALVCFTVFPAWQVLQEKRFEQQQKSLAIDLAQNEMERFRAGLIDGGETKRTIVLQEHQFQVQWKIDRQTSLEEGKVEIEWHIMGGSGNKSKLEFVVYRNKRD</sequence>
<evidence type="ECO:0000313" key="2">
    <source>
        <dbReference type="EMBL" id="QZT32688.1"/>
    </source>
</evidence>
<dbReference type="RefSeq" id="WP_042684781.1">
    <property type="nucleotide sequence ID" value="NZ_AFCE01000116.1"/>
</dbReference>
<dbReference type="Proteomes" id="UP000825179">
    <property type="component" value="Chromosome"/>
</dbReference>
<protein>
    <submittedName>
        <fullName evidence="2">Type II secretion system GspH family protein</fullName>
    </submittedName>
</protein>
<evidence type="ECO:0000313" key="3">
    <source>
        <dbReference type="Proteomes" id="UP000825179"/>
    </source>
</evidence>
<dbReference type="KEGG" id="cthu:HUR95_09835"/>
<accession>A0A8X8L914</accession>
<organism evidence="2 3">
    <name type="scientific">Caldalkalibacillus thermarum (strain TA2.A1)</name>
    <dbReference type="NCBI Taxonomy" id="986075"/>
    <lineage>
        <taxon>Bacteria</taxon>
        <taxon>Bacillati</taxon>
        <taxon>Bacillota</taxon>
        <taxon>Bacilli</taxon>
        <taxon>Bacillales</taxon>
        <taxon>Bacillaceae</taxon>
        <taxon>Caldalkalibacillus</taxon>
    </lineage>
</organism>
<gene>
    <name evidence="2" type="ORF">HUR95_09835</name>
</gene>
<proteinExistence type="predicted"/>
<dbReference type="EMBL" id="CP082237">
    <property type="protein sequence ID" value="QZT32688.1"/>
    <property type="molecule type" value="Genomic_DNA"/>
</dbReference>
<keyword evidence="1" id="KW-1133">Transmembrane helix</keyword>
<name>A0A8X8L914_CALTT</name>
<keyword evidence="3" id="KW-1185">Reference proteome</keyword>
<keyword evidence="1" id="KW-0472">Membrane</keyword>
<keyword evidence="1" id="KW-0812">Transmembrane</keyword>